<dbReference type="Proteomes" id="UP000317238">
    <property type="component" value="Unassembled WGS sequence"/>
</dbReference>
<proteinExistence type="predicted"/>
<accession>A0A5C5Y7S8</accession>
<keyword evidence="3" id="KW-1185">Reference proteome</keyword>
<sequence length="87" mass="9611">MKPGGHQEMSLPDLDRFRRGGGFYHTLKASVFVLCDGSVFNLPRVSFLKSQASPSKRFDRDDLSTKGPSSDSAGKHRGTRICVGRVR</sequence>
<organism evidence="2 3">
    <name type="scientific">Crateriforma conspicua</name>
    <dbReference type="NCBI Taxonomy" id="2527996"/>
    <lineage>
        <taxon>Bacteria</taxon>
        <taxon>Pseudomonadati</taxon>
        <taxon>Planctomycetota</taxon>
        <taxon>Planctomycetia</taxon>
        <taxon>Planctomycetales</taxon>
        <taxon>Planctomycetaceae</taxon>
        <taxon>Crateriforma</taxon>
    </lineage>
</organism>
<evidence type="ECO:0000313" key="2">
    <source>
        <dbReference type="EMBL" id="TWT71736.1"/>
    </source>
</evidence>
<protein>
    <submittedName>
        <fullName evidence="2">Uncharacterized protein</fullName>
    </submittedName>
</protein>
<comment type="caution">
    <text evidence="2">The sequence shown here is derived from an EMBL/GenBank/DDBJ whole genome shotgun (WGS) entry which is preliminary data.</text>
</comment>
<dbReference type="EMBL" id="SJPL01000001">
    <property type="protein sequence ID" value="TWT71736.1"/>
    <property type="molecule type" value="Genomic_DNA"/>
</dbReference>
<name>A0A5C5Y7S8_9PLAN</name>
<evidence type="ECO:0000313" key="3">
    <source>
        <dbReference type="Proteomes" id="UP000317238"/>
    </source>
</evidence>
<reference evidence="2 3" key="1">
    <citation type="submission" date="2019-02" db="EMBL/GenBank/DDBJ databases">
        <title>Deep-cultivation of Planctomycetes and their phenomic and genomic characterization uncovers novel biology.</title>
        <authorList>
            <person name="Wiegand S."/>
            <person name="Jogler M."/>
            <person name="Boedeker C."/>
            <person name="Pinto D."/>
            <person name="Vollmers J."/>
            <person name="Rivas-Marin E."/>
            <person name="Kohn T."/>
            <person name="Peeters S.H."/>
            <person name="Heuer A."/>
            <person name="Rast P."/>
            <person name="Oberbeckmann S."/>
            <person name="Bunk B."/>
            <person name="Jeske O."/>
            <person name="Meyerdierks A."/>
            <person name="Storesund J.E."/>
            <person name="Kallscheuer N."/>
            <person name="Luecker S."/>
            <person name="Lage O.M."/>
            <person name="Pohl T."/>
            <person name="Merkel B.J."/>
            <person name="Hornburger P."/>
            <person name="Mueller R.-W."/>
            <person name="Bruemmer F."/>
            <person name="Labrenz M."/>
            <person name="Spormann A.M."/>
            <person name="Op Den Camp H."/>
            <person name="Overmann J."/>
            <person name="Amann R."/>
            <person name="Jetten M.S.M."/>
            <person name="Mascher T."/>
            <person name="Medema M.H."/>
            <person name="Devos D.P."/>
            <person name="Kaster A.-K."/>
            <person name="Ovreas L."/>
            <person name="Rohde M."/>
            <person name="Galperin M.Y."/>
            <person name="Jogler C."/>
        </authorList>
    </citation>
    <scope>NUCLEOTIDE SEQUENCE [LARGE SCALE GENOMIC DNA]</scope>
    <source>
        <strain evidence="2 3">Pan14r</strain>
    </source>
</reference>
<feature type="region of interest" description="Disordered" evidence="1">
    <location>
        <begin position="51"/>
        <end position="87"/>
    </location>
</feature>
<gene>
    <name evidence="2" type="ORF">Pan14r_40520</name>
</gene>
<dbReference type="AlphaFoldDB" id="A0A5C5Y7S8"/>
<evidence type="ECO:0000256" key="1">
    <source>
        <dbReference type="SAM" id="MobiDB-lite"/>
    </source>
</evidence>